<evidence type="ECO:0000313" key="2">
    <source>
        <dbReference type="EMBL" id="POF34373.1"/>
    </source>
</evidence>
<feature type="signal peptide" evidence="1">
    <location>
        <begin position="1"/>
        <end position="18"/>
    </location>
</feature>
<accession>A0A2S3V3M7</accession>
<keyword evidence="3" id="KW-1185">Reference proteome</keyword>
<dbReference type="OrthoDB" id="7870801at2"/>
<feature type="chain" id="PRO_5015645981" description="YARHG domain-containing protein" evidence="1">
    <location>
        <begin position="19"/>
        <end position="95"/>
    </location>
</feature>
<reference evidence="2 3" key="1">
    <citation type="submission" date="2018-01" db="EMBL/GenBank/DDBJ databases">
        <title>Genomic Encyclopedia of Archaeal and Bacterial Type Strains, Phase II (KMG-II): from individual species to whole genera.</title>
        <authorList>
            <person name="Goeker M."/>
        </authorList>
    </citation>
    <scope>NUCLEOTIDE SEQUENCE [LARGE SCALE GENOMIC DNA]</scope>
    <source>
        <strain evidence="2 3">DSM 17023</strain>
    </source>
</reference>
<keyword evidence="1" id="KW-0732">Signal</keyword>
<proteinExistence type="predicted"/>
<sequence>MAVAGAALALSAVQPAMAQSGRPDTRSMTCAQVQALISQRGGVVLSTGQHTFDRYVANRNFCQHGEILKRDYVPTRDNNRCYVQRCANNQPFYFD</sequence>
<dbReference type="Proteomes" id="UP000236959">
    <property type="component" value="Unassembled WGS sequence"/>
</dbReference>
<comment type="caution">
    <text evidence="2">The sequence shown here is derived from an EMBL/GenBank/DDBJ whole genome shotgun (WGS) entry which is preliminary data.</text>
</comment>
<evidence type="ECO:0000256" key="1">
    <source>
        <dbReference type="SAM" id="SignalP"/>
    </source>
</evidence>
<evidence type="ECO:0000313" key="3">
    <source>
        <dbReference type="Proteomes" id="UP000236959"/>
    </source>
</evidence>
<dbReference type="AlphaFoldDB" id="A0A2S3V3M7"/>
<protein>
    <recommendedName>
        <fullName evidence="4">YARHG domain-containing protein</fullName>
    </recommendedName>
</protein>
<evidence type="ECO:0008006" key="4">
    <source>
        <dbReference type="Google" id="ProtNLM"/>
    </source>
</evidence>
<gene>
    <name evidence="2" type="ORF">CLV41_101828</name>
</gene>
<name>A0A2S3V3M7_9HYPH</name>
<dbReference type="EMBL" id="PPCN01000001">
    <property type="protein sequence ID" value="POF34373.1"/>
    <property type="molecule type" value="Genomic_DNA"/>
</dbReference>
<organism evidence="2 3">
    <name type="scientific">Roseibium marinum</name>
    <dbReference type="NCBI Taxonomy" id="281252"/>
    <lineage>
        <taxon>Bacteria</taxon>
        <taxon>Pseudomonadati</taxon>
        <taxon>Pseudomonadota</taxon>
        <taxon>Alphaproteobacteria</taxon>
        <taxon>Hyphomicrobiales</taxon>
        <taxon>Stappiaceae</taxon>
        <taxon>Roseibium</taxon>
    </lineage>
</organism>